<name>A0A918KDZ8_9PROT</name>
<evidence type="ECO:0000313" key="2">
    <source>
        <dbReference type="Proteomes" id="UP000600865"/>
    </source>
</evidence>
<dbReference type="AlphaFoldDB" id="A0A918KDZ8"/>
<dbReference type="Proteomes" id="UP000600865">
    <property type="component" value="Unassembled WGS sequence"/>
</dbReference>
<gene>
    <name evidence="1" type="ORF">GCM10011309_07520</name>
</gene>
<keyword evidence="2" id="KW-1185">Reference proteome</keyword>
<proteinExistence type="predicted"/>
<sequence>MPVSLNFRATSAGLFCLFLAACQPPTKKDALDVSFDELSDQLGSIEVKAVPFDELAGNTRAEKLLYQAGVVNQTKTAMLVIFDTQIKTMRMAGNEEMADQLSANRSLLMAALDEEMPSMIADAGRLYEKYLTPEEIERLIVLHTDPAMQKMIVNQPKLSRDMLPVGEAFGMRAGARYEKALREKAAE</sequence>
<accession>A0A918KDZ8</accession>
<dbReference type="EMBL" id="BMYV01000001">
    <property type="protein sequence ID" value="GGX60182.1"/>
    <property type="molecule type" value="Genomic_DNA"/>
</dbReference>
<evidence type="ECO:0000313" key="1">
    <source>
        <dbReference type="EMBL" id="GGX60182.1"/>
    </source>
</evidence>
<organism evidence="1 2">
    <name type="scientific">Litorimonas cladophorae</name>
    <dbReference type="NCBI Taxonomy" id="1220491"/>
    <lineage>
        <taxon>Bacteria</taxon>
        <taxon>Pseudomonadati</taxon>
        <taxon>Pseudomonadota</taxon>
        <taxon>Alphaproteobacteria</taxon>
        <taxon>Maricaulales</taxon>
        <taxon>Robiginitomaculaceae</taxon>
    </lineage>
</organism>
<protein>
    <submittedName>
        <fullName evidence="1">Uncharacterized protein</fullName>
    </submittedName>
</protein>
<comment type="caution">
    <text evidence="1">The sequence shown here is derived from an EMBL/GenBank/DDBJ whole genome shotgun (WGS) entry which is preliminary data.</text>
</comment>
<reference evidence="1 2" key="1">
    <citation type="journal article" date="2014" name="Int. J. Syst. Evol. Microbiol.">
        <title>Complete genome sequence of Corynebacterium casei LMG S-19264T (=DSM 44701T), isolated from a smear-ripened cheese.</title>
        <authorList>
            <consortium name="US DOE Joint Genome Institute (JGI-PGF)"/>
            <person name="Walter F."/>
            <person name="Albersmeier A."/>
            <person name="Kalinowski J."/>
            <person name="Ruckert C."/>
        </authorList>
    </citation>
    <scope>NUCLEOTIDE SEQUENCE [LARGE SCALE GENOMIC DNA]</scope>
    <source>
        <strain evidence="1 2">KCTC 23968</strain>
    </source>
</reference>